<dbReference type="Gene3D" id="1.10.287.130">
    <property type="match status" value="1"/>
</dbReference>
<keyword evidence="3" id="KW-0597">Phosphoprotein</keyword>
<dbReference type="InterPro" id="IPR005467">
    <property type="entry name" value="His_kinase_dom"/>
</dbReference>
<proteinExistence type="predicted"/>
<feature type="domain" description="Histidine kinase" evidence="11">
    <location>
        <begin position="422"/>
        <end position="635"/>
    </location>
</feature>
<dbReference type="EMBL" id="OUNR01000018">
    <property type="protein sequence ID" value="SPP66060.1"/>
    <property type="molecule type" value="Genomic_DNA"/>
</dbReference>
<dbReference type="InterPro" id="IPR035965">
    <property type="entry name" value="PAS-like_dom_sf"/>
</dbReference>
<dbReference type="Pfam" id="PF05227">
    <property type="entry name" value="CHASE3"/>
    <property type="match status" value="1"/>
</dbReference>
<dbReference type="Gene3D" id="3.30.450.20">
    <property type="entry name" value="PAS domain"/>
    <property type="match status" value="1"/>
</dbReference>
<evidence type="ECO:0000259" key="11">
    <source>
        <dbReference type="PROSITE" id="PS50109"/>
    </source>
</evidence>
<dbReference type="InterPro" id="IPR001610">
    <property type="entry name" value="PAC"/>
</dbReference>
<dbReference type="Gene3D" id="6.10.340.10">
    <property type="match status" value="1"/>
</dbReference>
<dbReference type="SUPFAM" id="SSF55874">
    <property type="entry name" value="ATPase domain of HSP90 chaperone/DNA topoisomerase II/histidine kinase"/>
    <property type="match status" value="1"/>
</dbReference>
<dbReference type="PROSITE" id="PS50096">
    <property type="entry name" value="IQ"/>
    <property type="match status" value="1"/>
</dbReference>
<evidence type="ECO:0000256" key="6">
    <source>
        <dbReference type="ARBA" id="ARBA00022777"/>
    </source>
</evidence>
<dbReference type="PRINTS" id="PR00344">
    <property type="entry name" value="BCTRLSENSOR"/>
</dbReference>
<keyword evidence="10" id="KW-1133">Transmembrane helix</keyword>
<dbReference type="InterPro" id="IPR003594">
    <property type="entry name" value="HATPase_dom"/>
</dbReference>
<dbReference type="CDD" id="cd00082">
    <property type="entry name" value="HisKA"/>
    <property type="match status" value="1"/>
</dbReference>
<dbReference type="PROSITE" id="PS50112">
    <property type="entry name" value="PAS"/>
    <property type="match status" value="1"/>
</dbReference>
<dbReference type="Pfam" id="PF02518">
    <property type="entry name" value="HATPase_c"/>
    <property type="match status" value="1"/>
</dbReference>
<comment type="catalytic activity">
    <reaction evidence="1">
        <text>ATP + protein L-histidine = ADP + protein N-phospho-L-histidine.</text>
        <dbReference type="EC" id="2.7.13.3"/>
    </reaction>
</comment>
<sequence>MRERAARLFNNLPIHRKLLLASFIPLVALIVLSVMTYQSIQTFSQDEEQLDNLYVAQKNAAEYMRLVVDLETGFRGYVLTEQYRYLRPYRVAQEGIDAIGRDLAGRISGDQSDRFKNIQALVVQLVTEKEALIHAIKDGHKQDAFHYMEEGRGRELMVEIRRQMGIFDRFEQQSVAEKLAQLSQDRTSTLFVVLGGGVFTFGLMVGALYLIARSIAAPLLSLATTVGSSPAGLVPAIAVLARTDEIGDLTRVMHDMSTQIRGHLNAMEKSEAALRQLNEHLATSEAKYRGLVDHAPFGIFTTKGMQITFSNRYNQELAGLGPNDPVDPDAFREQIHPEDRDRVLSEFSQAVTQGQSYETVFRFLHKDGSVRKVLSRRLPIDGGDGVSQVYVGFNVDITALEDLQSRLSRAEHLAMLGQVAAGIAHELRNPLVGIGSTASLLLDDFADGDSRRADIDVILKEAKRLDRIVNQIVEYARPRELAPVLFELSGLIAEVVKTLDVPLQAKHLAIQSALSPLADRVHADRDQIKQVLLNVIHNAIDASPMDGAAIDVTAFELSGQERPGIVVLVKDAGVGISSAALPHVFEPFYTTGKRHGTGLGLAICRNIIESHGGDIHMTSEPGKGTSVRIWLPLSQNAQAVKG</sequence>
<evidence type="ECO:0000256" key="10">
    <source>
        <dbReference type="SAM" id="Phobius"/>
    </source>
</evidence>
<feature type="domain" description="PAC" evidence="13">
    <location>
        <begin position="357"/>
        <end position="409"/>
    </location>
</feature>
<evidence type="ECO:0000256" key="2">
    <source>
        <dbReference type="ARBA" id="ARBA00012438"/>
    </source>
</evidence>
<dbReference type="InterPro" id="IPR007891">
    <property type="entry name" value="CHASE3"/>
</dbReference>
<dbReference type="SUPFAM" id="SSF55785">
    <property type="entry name" value="PYP-like sensor domain (PAS domain)"/>
    <property type="match status" value="1"/>
</dbReference>
<evidence type="ECO:0000259" key="12">
    <source>
        <dbReference type="PROSITE" id="PS50112"/>
    </source>
</evidence>
<dbReference type="RefSeq" id="WP_121990278.1">
    <property type="nucleotide sequence ID" value="NZ_OUNR01000018.1"/>
</dbReference>
<dbReference type="AlphaFoldDB" id="A0A330L8N5"/>
<dbReference type="SMART" id="SM00387">
    <property type="entry name" value="HATPase_c"/>
    <property type="match status" value="1"/>
</dbReference>
<evidence type="ECO:0000313" key="14">
    <source>
        <dbReference type="EMBL" id="SPP66060.1"/>
    </source>
</evidence>
<dbReference type="Pfam" id="PF00512">
    <property type="entry name" value="HisKA"/>
    <property type="match status" value="1"/>
</dbReference>
<dbReference type="InterPro" id="IPR036890">
    <property type="entry name" value="HATPase_C_sf"/>
</dbReference>
<keyword evidence="10" id="KW-0472">Membrane</keyword>
<dbReference type="PROSITE" id="PS50109">
    <property type="entry name" value="HIS_KIN"/>
    <property type="match status" value="1"/>
</dbReference>
<evidence type="ECO:0000256" key="5">
    <source>
        <dbReference type="ARBA" id="ARBA00022741"/>
    </source>
</evidence>
<dbReference type="SMART" id="SM00086">
    <property type="entry name" value="PAC"/>
    <property type="match status" value="1"/>
</dbReference>
<feature type="domain" description="PAS" evidence="12">
    <location>
        <begin position="284"/>
        <end position="354"/>
    </location>
</feature>
<dbReference type="SUPFAM" id="SSF47384">
    <property type="entry name" value="Homodimeric domain of signal transducing histidine kinase"/>
    <property type="match status" value="1"/>
</dbReference>
<dbReference type="Proteomes" id="UP000248168">
    <property type="component" value="Unassembled WGS sequence"/>
</dbReference>
<dbReference type="PROSITE" id="PS50113">
    <property type="entry name" value="PAC"/>
    <property type="match status" value="1"/>
</dbReference>
<dbReference type="CDD" id="cd00130">
    <property type="entry name" value="PAS"/>
    <property type="match status" value="1"/>
</dbReference>
<dbReference type="CDD" id="cd19410">
    <property type="entry name" value="HK9-like_sensor"/>
    <property type="match status" value="1"/>
</dbReference>
<accession>A0A330L8N5</accession>
<dbReference type="CDD" id="cd00075">
    <property type="entry name" value="HATPase"/>
    <property type="match status" value="1"/>
</dbReference>
<dbReference type="GO" id="GO:0005524">
    <property type="term" value="F:ATP binding"/>
    <property type="evidence" value="ECO:0007669"/>
    <property type="project" value="UniProtKB-KW"/>
</dbReference>
<keyword evidence="15" id="KW-1185">Reference proteome</keyword>
<feature type="coiled-coil region" evidence="9">
    <location>
        <begin position="260"/>
        <end position="287"/>
    </location>
</feature>
<dbReference type="PANTHER" id="PTHR43065:SF10">
    <property type="entry name" value="PEROXIDE STRESS-ACTIVATED HISTIDINE KINASE MAK3"/>
    <property type="match status" value="1"/>
</dbReference>
<keyword evidence="9" id="KW-0175">Coiled coil</keyword>
<keyword evidence="7" id="KW-0067">ATP-binding</keyword>
<gene>
    <name evidence="14" type="ORF">NITLEN_50100</name>
</gene>
<dbReference type="SMART" id="SM00091">
    <property type="entry name" value="PAS"/>
    <property type="match status" value="1"/>
</dbReference>
<dbReference type="SMART" id="SM00388">
    <property type="entry name" value="HisKA"/>
    <property type="match status" value="1"/>
</dbReference>
<evidence type="ECO:0000256" key="9">
    <source>
        <dbReference type="SAM" id="Coils"/>
    </source>
</evidence>
<evidence type="ECO:0000256" key="3">
    <source>
        <dbReference type="ARBA" id="ARBA00022553"/>
    </source>
</evidence>
<dbReference type="InterPro" id="IPR013655">
    <property type="entry name" value="PAS_fold_3"/>
</dbReference>
<keyword evidence="4 14" id="KW-0808">Transferase</keyword>
<dbReference type="InterPro" id="IPR036097">
    <property type="entry name" value="HisK_dim/P_sf"/>
</dbReference>
<evidence type="ECO:0000256" key="4">
    <source>
        <dbReference type="ARBA" id="ARBA00022679"/>
    </source>
</evidence>
<evidence type="ECO:0000313" key="15">
    <source>
        <dbReference type="Proteomes" id="UP000248168"/>
    </source>
</evidence>
<dbReference type="Pfam" id="PF08447">
    <property type="entry name" value="PAS_3"/>
    <property type="match status" value="1"/>
</dbReference>
<name>A0A330L8N5_9BACT</name>
<evidence type="ECO:0000256" key="8">
    <source>
        <dbReference type="ARBA" id="ARBA00023012"/>
    </source>
</evidence>
<reference evidence="15" key="1">
    <citation type="submission" date="2018-04" db="EMBL/GenBank/DDBJ databases">
        <authorList>
            <person name="Lucker S."/>
            <person name="Sakoula D."/>
        </authorList>
    </citation>
    <scope>NUCLEOTIDE SEQUENCE [LARGE SCALE GENOMIC DNA]</scope>
</reference>
<keyword evidence="5" id="KW-0547">Nucleotide-binding</keyword>
<dbReference type="GO" id="GO:0000155">
    <property type="term" value="F:phosphorelay sensor kinase activity"/>
    <property type="evidence" value="ECO:0007669"/>
    <property type="project" value="InterPro"/>
</dbReference>
<keyword evidence="10" id="KW-0812">Transmembrane</keyword>
<dbReference type="InParanoid" id="A0A330L8N5"/>
<keyword evidence="8" id="KW-0902">Two-component regulatory system</keyword>
<dbReference type="NCBIfam" id="TIGR00229">
    <property type="entry name" value="sensory_box"/>
    <property type="match status" value="1"/>
</dbReference>
<evidence type="ECO:0000259" key="13">
    <source>
        <dbReference type="PROSITE" id="PS50113"/>
    </source>
</evidence>
<evidence type="ECO:0000256" key="7">
    <source>
        <dbReference type="ARBA" id="ARBA00022840"/>
    </source>
</evidence>
<dbReference type="InterPro" id="IPR000014">
    <property type="entry name" value="PAS"/>
</dbReference>
<dbReference type="EC" id="2.7.13.3" evidence="2"/>
<feature type="transmembrane region" description="Helical" evidence="10">
    <location>
        <begin position="190"/>
        <end position="212"/>
    </location>
</feature>
<dbReference type="OrthoDB" id="9762798at2"/>
<dbReference type="InterPro" id="IPR000700">
    <property type="entry name" value="PAS-assoc_C"/>
</dbReference>
<dbReference type="PANTHER" id="PTHR43065">
    <property type="entry name" value="SENSOR HISTIDINE KINASE"/>
    <property type="match status" value="1"/>
</dbReference>
<protein>
    <recommendedName>
        <fullName evidence="2">histidine kinase</fullName>
        <ecNumber evidence="2">2.7.13.3</ecNumber>
    </recommendedName>
</protein>
<keyword evidence="6 14" id="KW-0418">Kinase</keyword>
<feature type="transmembrane region" description="Helical" evidence="10">
    <location>
        <begin position="219"/>
        <end position="241"/>
    </location>
</feature>
<dbReference type="InterPro" id="IPR003661">
    <property type="entry name" value="HisK_dim/P_dom"/>
</dbReference>
<dbReference type="InterPro" id="IPR004358">
    <property type="entry name" value="Sig_transdc_His_kin-like_C"/>
</dbReference>
<dbReference type="Gene3D" id="3.30.565.10">
    <property type="entry name" value="Histidine kinase-like ATPase, C-terminal domain"/>
    <property type="match status" value="1"/>
</dbReference>
<organism evidence="14 15">
    <name type="scientific">Nitrospira lenta</name>
    <dbReference type="NCBI Taxonomy" id="1436998"/>
    <lineage>
        <taxon>Bacteria</taxon>
        <taxon>Pseudomonadati</taxon>
        <taxon>Nitrospirota</taxon>
        <taxon>Nitrospiria</taxon>
        <taxon>Nitrospirales</taxon>
        <taxon>Nitrospiraceae</taxon>
        <taxon>Nitrospira</taxon>
    </lineage>
</organism>
<evidence type="ECO:0000256" key="1">
    <source>
        <dbReference type="ARBA" id="ARBA00000085"/>
    </source>
</evidence>